<keyword evidence="2" id="KW-1185">Reference proteome</keyword>
<dbReference type="RefSeq" id="WP_199264385.1">
    <property type="nucleotide sequence ID" value="NZ_CP054140.1"/>
</dbReference>
<dbReference type="EMBL" id="CP054140">
    <property type="protein sequence ID" value="QQG65564.1"/>
    <property type="molecule type" value="Genomic_DNA"/>
</dbReference>
<dbReference type="KEGG" id="dog:HP555_06640"/>
<dbReference type="AlphaFoldDB" id="A0A7T5VCV7"/>
<sequence>MARHLNPSSSTNRTIDAIDRKRERERQLMLKKSREMALELAVSLVQRLLDQHIIETNSVHAIQEVMARQLQNLGDKEEFDIQFKIAPIRNLTPDPNIVSLYLTQYIIEDLVNHPNIQDVFGDDLEIYRTVDSVLSKIRSR</sequence>
<evidence type="ECO:0000313" key="1">
    <source>
        <dbReference type="EMBL" id="QQG65564.1"/>
    </source>
</evidence>
<dbReference type="Proteomes" id="UP000596092">
    <property type="component" value="Chromosome"/>
</dbReference>
<protein>
    <submittedName>
        <fullName evidence="1">Uncharacterized protein</fullName>
    </submittedName>
</protein>
<organism evidence="1 2">
    <name type="scientific">Desulfobulbus oligotrophicus</name>
    <dbReference type="NCBI Taxonomy" id="1909699"/>
    <lineage>
        <taxon>Bacteria</taxon>
        <taxon>Pseudomonadati</taxon>
        <taxon>Thermodesulfobacteriota</taxon>
        <taxon>Desulfobulbia</taxon>
        <taxon>Desulfobulbales</taxon>
        <taxon>Desulfobulbaceae</taxon>
        <taxon>Desulfobulbus</taxon>
    </lineage>
</organism>
<proteinExistence type="predicted"/>
<accession>A0A7T5VCV7</accession>
<name>A0A7T5VCV7_9BACT</name>
<evidence type="ECO:0000313" key="2">
    <source>
        <dbReference type="Proteomes" id="UP000596092"/>
    </source>
</evidence>
<reference evidence="1 2" key="1">
    <citation type="submission" date="2020-05" db="EMBL/GenBank/DDBJ databases">
        <title>Complete genome of Desulfobulbus oligotrophicus.</title>
        <authorList>
            <person name="Podar M."/>
        </authorList>
    </citation>
    <scope>NUCLEOTIDE SEQUENCE [LARGE SCALE GENOMIC DNA]</scope>
    <source>
        <strain evidence="1 2">Prop6</strain>
    </source>
</reference>
<gene>
    <name evidence="1" type="ORF">HP555_06640</name>
</gene>